<feature type="domain" description="ABC transporter" evidence="11">
    <location>
        <begin position="6"/>
        <end position="254"/>
    </location>
</feature>
<evidence type="ECO:0000256" key="10">
    <source>
        <dbReference type="SAM" id="MobiDB-lite"/>
    </source>
</evidence>
<dbReference type="GO" id="GO:0005524">
    <property type="term" value="F:ATP binding"/>
    <property type="evidence" value="ECO:0007669"/>
    <property type="project" value="UniProtKB-KW"/>
</dbReference>
<evidence type="ECO:0000256" key="2">
    <source>
        <dbReference type="ARBA" id="ARBA00022737"/>
    </source>
</evidence>
<feature type="domain" description="ABC transporter" evidence="11">
    <location>
        <begin position="321"/>
        <end position="538"/>
    </location>
</feature>
<dbReference type="AlphaFoldDB" id="A0A5B8R782"/>
<dbReference type="FunFam" id="3.40.50.300:FF:000011">
    <property type="entry name" value="Putative ABC transporter ATP-binding component"/>
    <property type="match status" value="1"/>
</dbReference>
<evidence type="ECO:0000256" key="7">
    <source>
        <dbReference type="ARBA" id="ARBA00023125"/>
    </source>
</evidence>
<dbReference type="Pfam" id="PF00005">
    <property type="entry name" value="ABC_tran"/>
    <property type="match status" value="2"/>
</dbReference>
<sequence>MRTMLLQLRDATVTLGPRTLIDGAGFTLDAGERVALIGRNGTGKSTLLRVLAGELQPDHGERETRRGLRVATLDQEVPAGTAGRVFDVVADGLGEAAALLRRHHDAAAAMARGESGAETLLQRLHDELEAAEAWQTAYRVDAVLEHLALPADAEFEALSGGLRRRVLLARALVSAPDVLLLDEPTNHLDVTTIDWLEDFLTGLDCAMVVVSHDRRFLERIATRIVELDRGWLTSWPGSYAEYERRKAEALAAEEKANAEFDRKLAQEERWIRQGIKARRTRNEGRVRNLQAMRRERAQRRERTGQARIAIQEAERSGRLVAEAEHVDFAYDGTPVVKDFSTLLMRGDRVGLVGPNGVGKSTLLKLLLGGLEPDSGRIRRGTNLEVAYFDQHRSTLDEQASVIDNVAGGSEQITVNGRRRHVISYLGDFLFAPERARTPVASLSGGERSRVMLARLFAEPANVLVMDEPTNDLDIETLELLEERIAAFQGTVLLVSHDRRFLDDTVTSLLVFQGGGRITEFVGGYSDWAEHERRRTAEQAPAGGRSARPAASSEQRGGRRNRNKLSYKDQRELDALPARIETLEGEIEETQQALADPALYQGDHGERIAELKETLARLEDELGEAYGRWETLEAGGEA</sequence>
<dbReference type="InterPro" id="IPR051309">
    <property type="entry name" value="ABCF_ATPase"/>
</dbReference>
<name>A0A5B8R782_9ZZZZ</name>
<keyword evidence="5" id="KW-0378">Hydrolase</keyword>
<dbReference type="PROSITE" id="PS00211">
    <property type="entry name" value="ABC_TRANSPORTER_1"/>
    <property type="match status" value="1"/>
</dbReference>
<dbReference type="FunFam" id="3.40.50.300:FF:000309">
    <property type="entry name" value="ABC transporter ATP-binding protein"/>
    <property type="match status" value="1"/>
</dbReference>
<keyword evidence="1" id="KW-0963">Cytoplasm</keyword>
<dbReference type="InterPro" id="IPR037118">
    <property type="entry name" value="Val-tRNA_synth_C_sf"/>
</dbReference>
<dbReference type="Gene3D" id="3.40.50.300">
    <property type="entry name" value="P-loop containing nucleotide triphosphate hydrolases"/>
    <property type="match status" value="2"/>
</dbReference>
<dbReference type="SMART" id="SM00382">
    <property type="entry name" value="AAA"/>
    <property type="match status" value="2"/>
</dbReference>
<dbReference type="PANTHER" id="PTHR42855">
    <property type="entry name" value="ABC TRANSPORTER ATP-BINDING SUBUNIT"/>
    <property type="match status" value="1"/>
</dbReference>
<keyword evidence="8" id="KW-0234">DNA repair</keyword>
<keyword evidence="9" id="KW-0175">Coiled coil</keyword>
<evidence type="ECO:0000256" key="9">
    <source>
        <dbReference type="SAM" id="Coils"/>
    </source>
</evidence>
<dbReference type="InterPro" id="IPR032781">
    <property type="entry name" value="ABC_tran_Xtn"/>
</dbReference>
<gene>
    <name evidence="12" type="primary">uup</name>
    <name evidence="12" type="ORF">KBTEX_00659</name>
</gene>
<dbReference type="InterPro" id="IPR003593">
    <property type="entry name" value="AAA+_ATPase"/>
</dbReference>
<dbReference type="InterPro" id="IPR027417">
    <property type="entry name" value="P-loop_NTPase"/>
</dbReference>
<evidence type="ECO:0000256" key="8">
    <source>
        <dbReference type="ARBA" id="ARBA00023204"/>
    </source>
</evidence>
<keyword evidence="2" id="KW-0677">Repeat</keyword>
<dbReference type="PANTHER" id="PTHR42855:SF1">
    <property type="entry name" value="ABC TRANSPORTER DOMAIN-CONTAINING PROTEIN"/>
    <property type="match status" value="1"/>
</dbReference>
<dbReference type="InterPro" id="IPR043686">
    <property type="entry name" value="Uup"/>
</dbReference>
<protein>
    <submittedName>
        <fullName evidence="12">ABC transporter ATP-binding protein uup</fullName>
    </submittedName>
</protein>
<feature type="region of interest" description="Disordered" evidence="10">
    <location>
        <begin position="531"/>
        <end position="567"/>
    </location>
</feature>
<feature type="coiled-coil region" evidence="9">
    <location>
        <begin position="572"/>
        <end position="627"/>
    </location>
</feature>
<keyword evidence="4" id="KW-0227">DNA damage</keyword>
<feature type="compositionally biased region" description="Low complexity" evidence="10">
    <location>
        <begin position="539"/>
        <end position="552"/>
    </location>
</feature>
<evidence type="ECO:0000256" key="6">
    <source>
        <dbReference type="ARBA" id="ARBA00022840"/>
    </source>
</evidence>
<keyword evidence="7" id="KW-0238">DNA-binding</keyword>
<dbReference type="Gene3D" id="1.10.287.380">
    <property type="entry name" value="Valyl-tRNA synthetase, C-terminal domain"/>
    <property type="match status" value="1"/>
</dbReference>
<accession>A0A5B8R782</accession>
<dbReference type="Pfam" id="PF12848">
    <property type="entry name" value="ABC_tran_Xtn"/>
    <property type="match status" value="1"/>
</dbReference>
<dbReference type="GO" id="GO:0006281">
    <property type="term" value="P:DNA repair"/>
    <property type="evidence" value="ECO:0007669"/>
    <property type="project" value="UniProtKB-KW"/>
</dbReference>
<evidence type="ECO:0000256" key="4">
    <source>
        <dbReference type="ARBA" id="ARBA00022763"/>
    </source>
</evidence>
<dbReference type="InterPro" id="IPR003439">
    <property type="entry name" value="ABC_transporter-like_ATP-bd"/>
</dbReference>
<dbReference type="SUPFAM" id="SSF52540">
    <property type="entry name" value="P-loop containing nucleoside triphosphate hydrolases"/>
    <property type="match status" value="2"/>
</dbReference>
<dbReference type="CDD" id="cd03221">
    <property type="entry name" value="ABCF_EF-3"/>
    <property type="match status" value="2"/>
</dbReference>
<dbReference type="InterPro" id="IPR032524">
    <property type="entry name" value="ABC_tran_C"/>
</dbReference>
<evidence type="ECO:0000313" key="12">
    <source>
        <dbReference type="EMBL" id="QEA04351.1"/>
    </source>
</evidence>
<dbReference type="EMBL" id="MN079082">
    <property type="protein sequence ID" value="QEA04351.1"/>
    <property type="molecule type" value="Genomic_DNA"/>
</dbReference>
<organism evidence="12">
    <name type="scientific">uncultured organism</name>
    <dbReference type="NCBI Taxonomy" id="155900"/>
    <lineage>
        <taxon>unclassified sequences</taxon>
        <taxon>environmental samples</taxon>
    </lineage>
</organism>
<keyword evidence="6 12" id="KW-0067">ATP-binding</keyword>
<dbReference type="Pfam" id="PF16326">
    <property type="entry name" value="ABC_tran_CTD"/>
    <property type="match status" value="1"/>
</dbReference>
<evidence type="ECO:0000259" key="11">
    <source>
        <dbReference type="PROSITE" id="PS50893"/>
    </source>
</evidence>
<keyword evidence="3" id="KW-0547">Nucleotide-binding</keyword>
<reference evidence="12" key="1">
    <citation type="submission" date="2019-06" db="EMBL/GenBank/DDBJ databases">
        <authorList>
            <person name="Murdoch R.W."/>
            <person name="Fathepure B."/>
        </authorList>
    </citation>
    <scope>NUCLEOTIDE SEQUENCE</scope>
</reference>
<evidence type="ECO:0000256" key="1">
    <source>
        <dbReference type="ARBA" id="ARBA00022490"/>
    </source>
</evidence>
<dbReference type="GO" id="GO:0003677">
    <property type="term" value="F:DNA binding"/>
    <property type="evidence" value="ECO:0007669"/>
    <property type="project" value="UniProtKB-KW"/>
</dbReference>
<evidence type="ECO:0000256" key="3">
    <source>
        <dbReference type="ARBA" id="ARBA00022741"/>
    </source>
</evidence>
<dbReference type="HAMAP" id="MF_00848">
    <property type="entry name" value="Uup"/>
    <property type="match status" value="1"/>
</dbReference>
<evidence type="ECO:0000256" key="5">
    <source>
        <dbReference type="ARBA" id="ARBA00022801"/>
    </source>
</evidence>
<dbReference type="InterPro" id="IPR017871">
    <property type="entry name" value="ABC_transporter-like_CS"/>
</dbReference>
<dbReference type="PROSITE" id="PS50893">
    <property type="entry name" value="ABC_TRANSPORTER_2"/>
    <property type="match status" value="2"/>
</dbReference>
<proteinExistence type="inferred from homology"/>
<dbReference type="GO" id="GO:0016887">
    <property type="term" value="F:ATP hydrolysis activity"/>
    <property type="evidence" value="ECO:0007669"/>
    <property type="project" value="InterPro"/>
</dbReference>